<keyword evidence="2" id="KW-1185">Reference proteome</keyword>
<dbReference type="Proteomes" id="UP000789920">
    <property type="component" value="Unassembled WGS sequence"/>
</dbReference>
<sequence>QIAKLIEKKDHLTKKGMKKILELREKMNNGGKHRYSNCEAWTPVQAESKGERPLLLAENSNLSVYSRKDSVWYRNPTVSVKAKGCLTVRLTSRTDAKAGLSDPAVLSETTSTEVFGTLRHWGEVVEIQPENLTICWDIRFLNGLELIDINSVSADNQQETKGNFLPRMIPQVRLRAENVGDKKTKVVPKLIHRFLTARSLAYWFMDDGSYHVDKFGNRQYYLNTQSFSSYEQKRLVAALNTKFSLKFNVHKDKNKYRLYLKFESKKKFLELISPFILPSMDYKLKEQ</sequence>
<comment type="caution">
    <text evidence="1">The sequence shown here is derived from an EMBL/GenBank/DDBJ whole genome shotgun (WGS) entry which is preliminary data.</text>
</comment>
<feature type="non-terminal residue" evidence="1">
    <location>
        <position position="287"/>
    </location>
</feature>
<name>A0ACA9RG71_9GLOM</name>
<gene>
    <name evidence="1" type="ORF">RPERSI_LOCUS19050</name>
</gene>
<accession>A0ACA9RG71</accession>
<evidence type="ECO:0000313" key="1">
    <source>
        <dbReference type="EMBL" id="CAG8790458.1"/>
    </source>
</evidence>
<dbReference type="EMBL" id="CAJVQC010051508">
    <property type="protein sequence ID" value="CAG8790458.1"/>
    <property type="molecule type" value="Genomic_DNA"/>
</dbReference>
<evidence type="ECO:0000313" key="2">
    <source>
        <dbReference type="Proteomes" id="UP000789920"/>
    </source>
</evidence>
<proteinExistence type="predicted"/>
<reference evidence="1" key="1">
    <citation type="submission" date="2021-06" db="EMBL/GenBank/DDBJ databases">
        <authorList>
            <person name="Kallberg Y."/>
            <person name="Tangrot J."/>
            <person name="Rosling A."/>
        </authorList>
    </citation>
    <scope>NUCLEOTIDE SEQUENCE</scope>
    <source>
        <strain evidence="1">MA461A</strain>
    </source>
</reference>
<feature type="non-terminal residue" evidence="1">
    <location>
        <position position="1"/>
    </location>
</feature>
<organism evidence="1 2">
    <name type="scientific">Racocetra persica</name>
    <dbReference type="NCBI Taxonomy" id="160502"/>
    <lineage>
        <taxon>Eukaryota</taxon>
        <taxon>Fungi</taxon>
        <taxon>Fungi incertae sedis</taxon>
        <taxon>Mucoromycota</taxon>
        <taxon>Glomeromycotina</taxon>
        <taxon>Glomeromycetes</taxon>
        <taxon>Diversisporales</taxon>
        <taxon>Gigasporaceae</taxon>
        <taxon>Racocetra</taxon>
    </lineage>
</organism>
<protein>
    <submittedName>
        <fullName evidence="1">31301_t:CDS:1</fullName>
    </submittedName>
</protein>